<dbReference type="PROSITE" id="PS50075">
    <property type="entry name" value="CARRIER"/>
    <property type="match status" value="1"/>
</dbReference>
<evidence type="ECO:0000259" key="1">
    <source>
        <dbReference type="PROSITE" id="PS50075"/>
    </source>
</evidence>
<dbReference type="Pfam" id="PF00550">
    <property type="entry name" value="PP-binding"/>
    <property type="match status" value="1"/>
</dbReference>
<proteinExistence type="predicted"/>
<dbReference type="SUPFAM" id="SSF47336">
    <property type="entry name" value="ACP-like"/>
    <property type="match status" value="1"/>
</dbReference>
<dbReference type="InterPro" id="IPR009081">
    <property type="entry name" value="PP-bd_ACP"/>
</dbReference>
<organism evidence="2">
    <name type="scientific">Billgrantia gudaonensis</name>
    <dbReference type="NCBI Taxonomy" id="376427"/>
    <lineage>
        <taxon>Bacteria</taxon>
        <taxon>Pseudomonadati</taxon>
        <taxon>Pseudomonadota</taxon>
        <taxon>Gammaproteobacteria</taxon>
        <taxon>Oceanospirillales</taxon>
        <taxon>Halomonadaceae</taxon>
        <taxon>Billgrantia</taxon>
    </lineage>
</organism>
<gene>
    <name evidence="2" type="ORF">DSL92_07730</name>
</gene>
<feature type="domain" description="Carrier" evidence="1">
    <location>
        <begin position="1"/>
        <end position="45"/>
    </location>
</feature>
<reference evidence="2" key="1">
    <citation type="submission" date="2018-12" db="EMBL/GenBank/DDBJ databases">
        <authorList>
            <person name="Jadhav K."/>
            <person name="Kushwaha B."/>
            <person name="Jadhav I."/>
        </authorList>
    </citation>
    <scope>NUCLEOTIDE SEQUENCE [LARGE SCALE GENOMIC DNA]</scope>
    <source>
        <strain evidence="2">SBS 10</strain>
    </source>
</reference>
<dbReference type="AlphaFoldDB" id="A0A3S0QRG2"/>
<comment type="caution">
    <text evidence="2">The sequence shown here is derived from an EMBL/GenBank/DDBJ whole genome shotgun (WGS) entry which is preliminary data.</text>
</comment>
<dbReference type="InterPro" id="IPR023213">
    <property type="entry name" value="CAT-like_dom_sf"/>
</dbReference>
<dbReference type="SUPFAM" id="SSF52777">
    <property type="entry name" value="CoA-dependent acyltransferases"/>
    <property type="match status" value="1"/>
</dbReference>
<dbReference type="InterPro" id="IPR036736">
    <property type="entry name" value="ACP-like_sf"/>
</dbReference>
<dbReference type="Gene3D" id="1.10.1200.10">
    <property type="entry name" value="ACP-like"/>
    <property type="match status" value="1"/>
</dbReference>
<dbReference type="Gene3D" id="3.30.559.10">
    <property type="entry name" value="Chloramphenicol acetyltransferase-like domain"/>
    <property type="match status" value="1"/>
</dbReference>
<sequence length="147" mass="15845">MTGASLIATRIIGRLLSEHGIEVHLNDLFSHPTAAALTEHARHLSRTGRARAGWRSSAARCTGCRFAGAAVAVEGLRSLRVQPDLQHPFALRFLDCVDEAAFKRAFLDLLERHPGLRTLFHQHGGAGLAGGGAIRRGVALRVVLVFP</sequence>
<accession>A0A3S0QRG2</accession>
<protein>
    <recommendedName>
        <fullName evidence="1">Carrier domain-containing protein</fullName>
    </recommendedName>
</protein>
<evidence type="ECO:0000313" key="2">
    <source>
        <dbReference type="EMBL" id="RUA22121.1"/>
    </source>
</evidence>
<dbReference type="EMBL" id="RXHI01000024">
    <property type="protein sequence ID" value="RUA22121.1"/>
    <property type="molecule type" value="Genomic_DNA"/>
</dbReference>
<name>A0A3S0QRG2_9GAMM</name>